<comment type="caution">
    <text evidence="1">The sequence shown here is derived from an EMBL/GenBank/DDBJ whole genome shotgun (WGS) entry which is preliminary data.</text>
</comment>
<sequence length="34" mass="3922">MFVYFVNNNCAMRVGITINTILHPIEQSTTYCNI</sequence>
<proteinExistence type="predicted"/>
<accession>J9GX36</accession>
<dbReference type="EMBL" id="AMCI01000843">
    <property type="protein sequence ID" value="EJX07598.1"/>
    <property type="molecule type" value="Genomic_DNA"/>
</dbReference>
<evidence type="ECO:0000313" key="1">
    <source>
        <dbReference type="EMBL" id="EJX07598.1"/>
    </source>
</evidence>
<organism evidence="1">
    <name type="scientific">gut metagenome</name>
    <dbReference type="NCBI Taxonomy" id="749906"/>
    <lineage>
        <taxon>unclassified sequences</taxon>
        <taxon>metagenomes</taxon>
        <taxon>organismal metagenomes</taxon>
    </lineage>
</organism>
<reference evidence="1" key="1">
    <citation type="journal article" date="2012" name="PLoS ONE">
        <title>Gene sets for utilization of primary and secondary nutrition supplies in the distal gut of endangered iberian lynx.</title>
        <authorList>
            <person name="Alcaide M."/>
            <person name="Messina E."/>
            <person name="Richter M."/>
            <person name="Bargiela R."/>
            <person name="Peplies J."/>
            <person name="Huws S.A."/>
            <person name="Newbold C.J."/>
            <person name="Golyshin P.N."/>
            <person name="Simon M.A."/>
            <person name="Lopez G."/>
            <person name="Yakimov M.M."/>
            <person name="Ferrer M."/>
        </authorList>
    </citation>
    <scope>NUCLEOTIDE SEQUENCE</scope>
</reference>
<name>J9GX36_9ZZZZ</name>
<gene>
    <name evidence="1" type="ORF">EVA_04291</name>
</gene>
<dbReference type="AlphaFoldDB" id="J9GX36"/>
<protein>
    <submittedName>
        <fullName evidence="1">Uncharacterized protein</fullName>
    </submittedName>
</protein>